<evidence type="ECO:0000313" key="2">
    <source>
        <dbReference type="EMBL" id="OIJ40395.1"/>
    </source>
</evidence>
<dbReference type="AlphaFoldDB" id="A0A1S2N5N9"/>
<protein>
    <submittedName>
        <fullName evidence="2">Replication domain protein</fullName>
    </submittedName>
</protein>
<name>A0A1S2N5N9_9BURK</name>
<evidence type="ECO:0000313" key="3">
    <source>
        <dbReference type="Proteomes" id="UP000180246"/>
    </source>
</evidence>
<feature type="region of interest" description="Disordered" evidence="1">
    <location>
        <begin position="178"/>
        <end position="231"/>
    </location>
</feature>
<gene>
    <name evidence="2" type="ORF">LO55_5042</name>
</gene>
<comment type="caution">
    <text evidence="2">The sequence shown here is derived from an EMBL/GenBank/DDBJ whole genome shotgun (WGS) entry which is preliminary data.</text>
</comment>
<dbReference type="RefSeq" id="WP_143054619.1">
    <property type="nucleotide sequence ID" value="NZ_JRYB01000001.1"/>
</dbReference>
<proteinExistence type="predicted"/>
<feature type="compositionally biased region" description="Pro residues" evidence="1">
    <location>
        <begin position="195"/>
        <end position="204"/>
    </location>
</feature>
<sequence length="231" mass="24729">MRDYSPLRGLAAANPTVHLKSSTVVELLDELDRLRAGGAAPARVKRNDYPADFEAVWEVYPTRPGDSKKAAHKAWAARLSAGAKVAEMLAGAQTYAAYVKAMRTEPQFIKQAATFFGPGEHYAADWTVPAVQPKSTGGGAWWLSDATRLAKAMEVGVGQAHYGESTASWEARIRAAIDNGGKPPPPPRLAQIVSPPLPVAPPPSDDADLPRRTGRPEGLSKMLQDLGRRAA</sequence>
<organism evidence="2 3">
    <name type="scientific">Massilia timonae</name>
    <dbReference type="NCBI Taxonomy" id="47229"/>
    <lineage>
        <taxon>Bacteria</taxon>
        <taxon>Pseudomonadati</taxon>
        <taxon>Pseudomonadota</taxon>
        <taxon>Betaproteobacteria</taxon>
        <taxon>Burkholderiales</taxon>
        <taxon>Oxalobacteraceae</taxon>
        <taxon>Telluria group</taxon>
        <taxon>Massilia</taxon>
    </lineage>
</organism>
<dbReference type="Proteomes" id="UP000180246">
    <property type="component" value="Unassembled WGS sequence"/>
</dbReference>
<dbReference type="EMBL" id="JRYB01000001">
    <property type="protein sequence ID" value="OIJ40395.1"/>
    <property type="molecule type" value="Genomic_DNA"/>
</dbReference>
<evidence type="ECO:0000256" key="1">
    <source>
        <dbReference type="SAM" id="MobiDB-lite"/>
    </source>
</evidence>
<accession>A0A1S2N5N9</accession>
<reference evidence="2 3" key="1">
    <citation type="submission" date="2014-10" db="EMBL/GenBank/DDBJ databases">
        <authorList>
            <person name="Seo M.-J."/>
            <person name="Seok Y.J."/>
            <person name="Cha I.-T."/>
        </authorList>
    </citation>
    <scope>NUCLEOTIDE SEQUENCE [LARGE SCALE GENOMIC DNA]</scope>
    <source>
        <strain evidence="2 3">NEU</strain>
    </source>
</reference>